<accession>A0A1G6ZE68</accession>
<dbReference type="Pfam" id="PF05137">
    <property type="entry name" value="PilN"/>
    <property type="match status" value="1"/>
</dbReference>
<dbReference type="Gene3D" id="3.30.420.380">
    <property type="match status" value="1"/>
</dbReference>
<evidence type="ECO:0000313" key="2">
    <source>
        <dbReference type="EMBL" id="SDE00918.1"/>
    </source>
</evidence>
<dbReference type="PANTHER" id="PTHR40278">
    <property type="entry name" value="DNA UTILIZATION PROTEIN HOFN"/>
    <property type="match status" value="1"/>
</dbReference>
<keyword evidence="3" id="KW-1185">Reference proteome</keyword>
<dbReference type="InterPro" id="IPR052534">
    <property type="entry name" value="Extracell_DNA_Util/SecSys_Comp"/>
</dbReference>
<keyword evidence="1" id="KW-0472">Membrane</keyword>
<dbReference type="SUPFAM" id="SSF53067">
    <property type="entry name" value="Actin-like ATPase domain"/>
    <property type="match status" value="1"/>
</dbReference>
<evidence type="ECO:0000256" key="1">
    <source>
        <dbReference type="SAM" id="Phobius"/>
    </source>
</evidence>
<reference evidence="2 3" key="1">
    <citation type="submission" date="2016-10" db="EMBL/GenBank/DDBJ databases">
        <authorList>
            <person name="de Groot N.N."/>
        </authorList>
    </citation>
    <scope>NUCLEOTIDE SEQUENCE [LARGE SCALE GENOMIC DNA]</scope>
    <source>
        <strain evidence="2 3">DSM 16957</strain>
    </source>
</reference>
<dbReference type="InterPro" id="IPR007813">
    <property type="entry name" value="PilN"/>
</dbReference>
<gene>
    <name evidence="2" type="ORF">SAMN04488509_11381</name>
</gene>
<dbReference type="STRING" id="265719.SAMN04488509_11381"/>
<dbReference type="RefSeq" id="WP_091244932.1">
    <property type="nucleotide sequence ID" value="NZ_FNAG01000013.1"/>
</dbReference>
<evidence type="ECO:0000313" key="3">
    <source>
        <dbReference type="Proteomes" id="UP000199603"/>
    </source>
</evidence>
<keyword evidence="1" id="KW-0812">Transmembrane</keyword>
<dbReference type="AlphaFoldDB" id="A0A1G6ZE68"/>
<keyword evidence="1" id="KW-1133">Transmembrane helix</keyword>
<dbReference type="EMBL" id="FNAG01000013">
    <property type="protein sequence ID" value="SDE00918.1"/>
    <property type="molecule type" value="Genomic_DNA"/>
</dbReference>
<dbReference type="Proteomes" id="UP000199603">
    <property type="component" value="Unassembled WGS sequence"/>
</dbReference>
<dbReference type="PANTHER" id="PTHR40278:SF1">
    <property type="entry name" value="DNA UTILIZATION PROTEIN HOFN"/>
    <property type="match status" value="1"/>
</dbReference>
<sequence length="374" mass="40879">MTLADAFNPLLARLRSRLAQTPLPQFWRWWTGELLSFLPPRWREALAVEQACLLLSAHGDGLSLELERAGQRSPLLQLDGERDAWGQRFAADVDDNLRALPLILGLPVARVLRRVLSLPVAALENLDAVLGFELDRQTPFKPEQVYFASRVLRQDAGAKQAQVELIVVTRPVLEEAVAGLAGLAERLAAVDVIDAHGQRLGVNLLPAERRASQPRTQPLIQLGLLCASIMLVFFGLGQVVGNRQAAVAEMEELVQAQRERAREVGALRAQLEESATAANFLAVQKQTQASMVLLLDELTQRLPDDTFLTRLSVSGNQVSLSGYSSQALKLVAELQKSVVLKDAALSGGVQPEVRVARDMFTINASYGPDPKAEP</sequence>
<feature type="transmembrane region" description="Helical" evidence="1">
    <location>
        <begin position="219"/>
        <end position="240"/>
    </location>
</feature>
<name>A0A1G6ZE68_9GAMM</name>
<proteinExistence type="predicted"/>
<protein>
    <submittedName>
        <fullName evidence="2">General secretion pathway protein L</fullName>
    </submittedName>
</protein>
<organism evidence="2 3">
    <name type="scientific">Aquimonas voraii</name>
    <dbReference type="NCBI Taxonomy" id="265719"/>
    <lineage>
        <taxon>Bacteria</taxon>
        <taxon>Pseudomonadati</taxon>
        <taxon>Pseudomonadota</taxon>
        <taxon>Gammaproteobacteria</taxon>
        <taxon>Lysobacterales</taxon>
        <taxon>Lysobacteraceae</taxon>
        <taxon>Aquimonas</taxon>
    </lineage>
</organism>
<dbReference type="OrthoDB" id="5621075at2"/>
<dbReference type="InterPro" id="IPR043129">
    <property type="entry name" value="ATPase_NBD"/>
</dbReference>